<dbReference type="EMBL" id="JAOYFB010000036">
    <property type="protein sequence ID" value="KAK4021780.1"/>
    <property type="molecule type" value="Genomic_DNA"/>
</dbReference>
<sequence>MMSRPPPGSVAPDHLFADQSFFRSTLKELMKLSGTKPEQSEENRGFGWKLSGTKAEQSKENRKFGWYTTNYTL</sequence>
<reference evidence="2 3" key="1">
    <citation type="journal article" date="2023" name="Nucleic Acids Res.">
        <title>The hologenome of Daphnia magna reveals possible DNA methylation and microbiome-mediated evolution of the host genome.</title>
        <authorList>
            <person name="Chaturvedi A."/>
            <person name="Li X."/>
            <person name="Dhandapani V."/>
            <person name="Marshall H."/>
            <person name="Kissane S."/>
            <person name="Cuenca-Cambronero M."/>
            <person name="Asole G."/>
            <person name="Calvet F."/>
            <person name="Ruiz-Romero M."/>
            <person name="Marangio P."/>
            <person name="Guigo R."/>
            <person name="Rago D."/>
            <person name="Mirbahai L."/>
            <person name="Eastwood N."/>
            <person name="Colbourne J.K."/>
            <person name="Zhou J."/>
            <person name="Mallon E."/>
            <person name="Orsini L."/>
        </authorList>
    </citation>
    <scope>NUCLEOTIDE SEQUENCE [LARGE SCALE GENOMIC DNA]</scope>
    <source>
        <strain evidence="2">LRV0_1</strain>
    </source>
</reference>
<evidence type="ECO:0000313" key="2">
    <source>
        <dbReference type="EMBL" id="KAK4021780.1"/>
    </source>
</evidence>
<comment type="caution">
    <text evidence="2">The sequence shown here is derived from an EMBL/GenBank/DDBJ whole genome shotgun (WGS) entry which is preliminary data.</text>
</comment>
<gene>
    <name evidence="2" type="ORF">OUZ56_003689</name>
</gene>
<evidence type="ECO:0000313" key="3">
    <source>
        <dbReference type="Proteomes" id="UP001234178"/>
    </source>
</evidence>
<accession>A0ABR0A9H0</accession>
<protein>
    <submittedName>
        <fullName evidence="2">Uncharacterized protein</fullName>
    </submittedName>
</protein>
<keyword evidence="3" id="KW-1185">Reference proteome</keyword>
<proteinExistence type="predicted"/>
<feature type="region of interest" description="Disordered" evidence="1">
    <location>
        <begin position="32"/>
        <end position="51"/>
    </location>
</feature>
<name>A0ABR0A9H0_9CRUS</name>
<dbReference type="Proteomes" id="UP001234178">
    <property type="component" value="Unassembled WGS sequence"/>
</dbReference>
<evidence type="ECO:0000256" key="1">
    <source>
        <dbReference type="SAM" id="MobiDB-lite"/>
    </source>
</evidence>
<organism evidence="2 3">
    <name type="scientific">Daphnia magna</name>
    <dbReference type="NCBI Taxonomy" id="35525"/>
    <lineage>
        <taxon>Eukaryota</taxon>
        <taxon>Metazoa</taxon>
        <taxon>Ecdysozoa</taxon>
        <taxon>Arthropoda</taxon>
        <taxon>Crustacea</taxon>
        <taxon>Branchiopoda</taxon>
        <taxon>Diplostraca</taxon>
        <taxon>Cladocera</taxon>
        <taxon>Anomopoda</taxon>
        <taxon>Daphniidae</taxon>
        <taxon>Daphnia</taxon>
    </lineage>
</organism>